<sequence length="276" mass="31527">NTALKAMEQGHEVFAFDNLSRLGVEFNLAELNKHRLFRLIRGDVRNRSDFEGIPEVEAIISLAANPGIPWSITNPRYDFEVNALGTLNVLEFARERGKLPVIYASTNKVYSEKVNRICMKELETRYVWENTEPEVYKAGIDEYFSIDSVGEYPHSPYGCSKYMGDLYCQEYYHIYGVPTVVNRQSCIAGRWQQGCEDQGWLAWFCFVKMFDAVLTIYGNGKQVRDILNVDELADLYLLQLLNIDTHKGKVYNIGGGPENTASLIEVMNHLVELDGR</sequence>
<dbReference type="Gene3D" id="3.40.50.720">
    <property type="entry name" value="NAD(P)-binding Rossmann-like Domain"/>
    <property type="match status" value="1"/>
</dbReference>
<proteinExistence type="inferred from homology"/>
<evidence type="ECO:0000256" key="1">
    <source>
        <dbReference type="ARBA" id="ARBA00007637"/>
    </source>
</evidence>
<accession>X1MNK4</accession>
<feature type="non-terminal residue" evidence="3">
    <location>
        <position position="1"/>
    </location>
</feature>
<dbReference type="AlphaFoldDB" id="X1MNK4"/>
<evidence type="ECO:0000313" key="3">
    <source>
        <dbReference type="EMBL" id="GAI19606.1"/>
    </source>
</evidence>
<gene>
    <name evidence="3" type="ORF">S06H3_33086</name>
</gene>
<organism evidence="3">
    <name type="scientific">marine sediment metagenome</name>
    <dbReference type="NCBI Taxonomy" id="412755"/>
    <lineage>
        <taxon>unclassified sequences</taxon>
        <taxon>metagenomes</taxon>
        <taxon>ecological metagenomes</taxon>
    </lineage>
</organism>
<evidence type="ECO:0000259" key="2">
    <source>
        <dbReference type="Pfam" id="PF01370"/>
    </source>
</evidence>
<protein>
    <recommendedName>
        <fullName evidence="2">NAD-dependent epimerase/dehydratase domain-containing protein</fullName>
    </recommendedName>
</protein>
<dbReference type="EMBL" id="BARV01019725">
    <property type="protein sequence ID" value="GAI19606.1"/>
    <property type="molecule type" value="Genomic_DNA"/>
</dbReference>
<reference evidence="3" key="1">
    <citation type="journal article" date="2014" name="Front. Microbiol.">
        <title>High frequency of phylogenetically diverse reductive dehalogenase-homologous genes in deep subseafloor sedimentary metagenomes.</title>
        <authorList>
            <person name="Kawai M."/>
            <person name="Futagami T."/>
            <person name="Toyoda A."/>
            <person name="Takaki Y."/>
            <person name="Nishi S."/>
            <person name="Hori S."/>
            <person name="Arai W."/>
            <person name="Tsubouchi T."/>
            <person name="Morono Y."/>
            <person name="Uchiyama I."/>
            <person name="Ito T."/>
            <person name="Fujiyama A."/>
            <person name="Inagaki F."/>
            <person name="Takami H."/>
        </authorList>
    </citation>
    <scope>NUCLEOTIDE SEQUENCE</scope>
    <source>
        <strain evidence="3">Expedition CK06-06</strain>
    </source>
</reference>
<dbReference type="InterPro" id="IPR036291">
    <property type="entry name" value="NAD(P)-bd_dom_sf"/>
</dbReference>
<name>X1MNK4_9ZZZZ</name>
<dbReference type="SUPFAM" id="SSF51735">
    <property type="entry name" value="NAD(P)-binding Rossmann-fold domains"/>
    <property type="match status" value="1"/>
</dbReference>
<dbReference type="InterPro" id="IPR001509">
    <property type="entry name" value="Epimerase_deHydtase"/>
</dbReference>
<dbReference type="PANTHER" id="PTHR43000">
    <property type="entry name" value="DTDP-D-GLUCOSE 4,6-DEHYDRATASE-RELATED"/>
    <property type="match status" value="1"/>
</dbReference>
<comment type="caution">
    <text evidence="3">The sequence shown here is derived from an EMBL/GenBank/DDBJ whole genome shotgun (WGS) entry which is preliminary data.</text>
</comment>
<feature type="non-terminal residue" evidence="3">
    <location>
        <position position="276"/>
    </location>
</feature>
<comment type="similarity">
    <text evidence="1">Belongs to the NAD(P)-dependent epimerase/dehydratase family.</text>
</comment>
<feature type="domain" description="NAD-dependent epimerase/dehydratase" evidence="2">
    <location>
        <begin position="5"/>
        <end position="254"/>
    </location>
</feature>
<dbReference type="Pfam" id="PF01370">
    <property type="entry name" value="Epimerase"/>
    <property type="match status" value="1"/>
</dbReference>